<reference evidence="3 4" key="1">
    <citation type="submission" date="2021-01" db="EMBL/GenBank/DDBJ databases">
        <title>Azospirillum sp. YIM DDC1 draft genome.</title>
        <authorList>
            <person name="Wang Y.-X."/>
        </authorList>
    </citation>
    <scope>NUCLEOTIDE SEQUENCE [LARGE SCALE GENOMIC DNA]</scope>
    <source>
        <strain evidence="3 4">YIM DDC1</strain>
    </source>
</reference>
<sequence>MVRHSCRPGCSGASIHAHPFGPHLVLTRRGDANRLGFTVQLALLHQSGRALAQVEEPIDPLVDWIAKLTRRSASLRMSSRPVIGHRRPSSTFSASRVGGSGNGSSGVMMIGCLRRGSRRTVGLPGISRSRVSSAVSISLRRRSMKTPASSGRPRRA</sequence>
<accession>A0ABS1I8U7</accession>
<keyword evidence="4" id="KW-1185">Reference proteome</keyword>
<proteinExistence type="predicted"/>
<evidence type="ECO:0000313" key="4">
    <source>
        <dbReference type="Proteomes" id="UP000654452"/>
    </source>
</evidence>
<dbReference type="Proteomes" id="UP000654452">
    <property type="component" value="Unassembled WGS sequence"/>
</dbReference>
<protein>
    <submittedName>
        <fullName evidence="3">DUF4158 domain-containing protein</fullName>
    </submittedName>
</protein>
<feature type="domain" description="DUF4158" evidence="2">
    <location>
        <begin position="24"/>
        <end position="68"/>
    </location>
</feature>
<evidence type="ECO:0000259" key="2">
    <source>
        <dbReference type="Pfam" id="PF13700"/>
    </source>
</evidence>
<name>A0ABS1I8U7_9PROT</name>
<gene>
    <name evidence="3" type="ORF">JJL56_32120</name>
</gene>
<feature type="region of interest" description="Disordered" evidence="1">
    <location>
        <begin position="79"/>
        <end position="100"/>
    </location>
</feature>
<dbReference type="InterPro" id="IPR025296">
    <property type="entry name" value="DUF4158"/>
</dbReference>
<dbReference type="EMBL" id="JAEPIV010000063">
    <property type="protein sequence ID" value="MBK4723494.1"/>
    <property type="molecule type" value="Genomic_DNA"/>
</dbReference>
<comment type="caution">
    <text evidence="3">The sequence shown here is derived from an EMBL/GenBank/DDBJ whole genome shotgun (WGS) entry which is preliminary data.</text>
</comment>
<evidence type="ECO:0000256" key="1">
    <source>
        <dbReference type="SAM" id="MobiDB-lite"/>
    </source>
</evidence>
<evidence type="ECO:0000313" key="3">
    <source>
        <dbReference type="EMBL" id="MBK4723494.1"/>
    </source>
</evidence>
<feature type="region of interest" description="Disordered" evidence="1">
    <location>
        <begin position="134"/>
        <end position="156"/>
    </location>
</feature>
<organism evidence="3 4">
    <name type="scientific">Azospirillum aestuarii</name>
    <dbReference type="NCBI Taxonomy" id="2802052"/>
    <lineage>
        <taxon>Bacteria</taxon>
        <taxon>Pseudomonadati</taxon>
        <taxon>Pseudomonadota</taxon>
        <taxon>Alphaproteobacteria</taxon>
        <taxon>Rhodospirillales</taxon>
        <taxon>Azospirillaceae</taxon>
        <taxon>Azospirillum</taxon>
    </lineage>
</organism>
<dbReference type="Pfam" id="PF13700">
    <property type="entry name" value="DUF4158"/>
    <property type="match status" value="1"/>
</dbReference>